<comment type="caution">
    <text evidence="6">The sequence shown here is derived from an EMBL/GenBank/DDBJ whole genome shotgun (WGS) entry which is preliminary data.</text>
</comment>
<feature type="domain" description="CCT" evidence="5">
    <location>
        <begin position="347"/>
        <end position="389"/>
    </location>
</feature>
<protein>
    <submittedName>
        <fullName evidence="6">Protein CHLOROPLAST IMPORT APPARATUS 2 like</fullName>
    </submittedName>
</protein>
<evidence type="ECO:0000313" key="6">
    <source>
        <dbReference type="EMBL" id="PSS20752.1"/>
    </source>
</evidence>
<dbReference type="EMBL" id="NKQK01000009">
    <property type="protein sequence ID" value="PSS20752.1"/>
    <property type="molecule type" value="Genomic_DNA"/>
</dbReference>
<keyword evidence="2 3" id="KW-0539">Nucleus</keyword>
<evidence type="ECO:0000313" key="7">
    <source>
        <dbReference type="Proteomes" id="UP000241394"/>
    </source>
</evidence>
<evidence type="ECO:0000256" key="2">
    <source>
        <dbReference type="ARBA" id="ARBA00023242"/>
    </source>
</evidence>
<evidence type="ECO:0000256" key="4">
    <source>
        <dbReference type="SAM" id="MobiDB-lite"/>
    </source>
</evidence>
<feature type="region of interest" description="Disordered" evidence="4">
    <location>
        <begin position="378"/>
        <end position="398"/>
    </location>
</feature>
<dbReference type="InterPro" id="IPR052453">
    <property type="entry name" value="CONSTANS-like_ZF"/>
</dbReference>
<organism evidence="6 7">
    <name type="scientific">Actinidia chinensis var. chinensis</name>
    <name type="common">Chinese soft-hair kiwi</name>
    <dbReference type="NCBI Taxonomy" id="1590841"/>
    <lineage>
        <taxon>Eukaryota</taxon>
        <taxon>Viridiplantae</taxon>
        <taxon>Streptophyta</taxon>
        <taxon>Embryophyta</taxon>
        <taxon>Tracheophyta</taxon>
        <taxon>Spermatophyta</taxon>
        <taxon>Magnoliopsida</taxon>
        <taxon>eudicotyledons</taxon>
        <taxon>Gunneridae</taxon>
        <taxon>Pentapetalae</taxon>
        <taxon>asterids</taxon>
        <taxon>Ericales</taxon>
        <taxon>Actinidiaceae</taxon>
        <taxon>Actinidia</taxon>
    </lineage>
</organism>
<dbReference type="OrthoDB" id="153872at2759"/>
<keyword evidence="7" id="KW-1185">Reference proteome</keyword>
<comment type="subcellular location">
    <subcellularLocation>
        <location evidence="1 3">Nucleus</location>
    </subcellularLocation>
</comment>
<proteinExistence type="predicted"/>
<dbReference type="InParanoid" id="A0A2R6R440"/>
<dbReference type="OMA" id="GINSFMG"/>
<dbReference type="InterPro" id="IPR010402">
    <property type="entry name" value="CCT_domain"/>
</dbReference>
<dbReference type="Proteomes" id="UP000241394">
    <property type="component" value="Chromosome LG9"/>
</dbReference>
<evidence type="ECO:0000256" key="3">
    <source>
        <dbReference type="PROSITE-ProRule" id="PRU00357"/>
    </source>
</evidence>
<evidence type="ECO:0000256" key="1">
    <source>
        <dbReference type="ARBA" id="ARBA00004123"/>
    </source>
</evidence>
<name>A0A2R6R440_ACTCC</name>
<dbReference type="Pfam" id="PF06203">
    <property type="entry name" value="CCT"/>
    <property type="match status" value="1"/>
</dbReference>
<dbReference type="GO" id="GO:0006355">
    <property type="term" value="P:regulation of DNA-templated transcription"/>
    <property type="evidence" value="ECO:0007669"/>
    <property type="project" value="TreeGrafter"/>
</dbReference>
<dbReference type="FunCoup" id="A0A2R6R440">
    <property type="interactions" value="1369"/>
</dbReference>
<accession>A0A2R6R440</accession>
<dbReference type="GO" id="GO:0005634">
    <property type="term" value="C:nucleus"/>
    <property type="evidence" value="ECO:0007669"/>
    <property type="project" value="UniProtKB-SubCell"/>
</dbReference>
<dbReference type="AlphaFoldDB" id="A0A2R6R440"/>
<reference evidence="6 7" key="1">
    <citation type="submission" date="2017-07" db="EMBL/GenBank/DDBJ databases">
        <title>An improved, manually edited Actinidia chinensis var. chinensis (kiwifruit) genome highlights the challenges associated with draft genomes and gene prediction in plants.</title>
        <authorList>
            <person name="Pilkington S."/>
            <person name="Crowhurst R."/>
            <person name="Hilario E."/>
            <person name="Nardozza S."/>
            <person name="Fraser L."/>
            <person name="Peng Y."/>
            <person name="Gunaseelan K."/>
            <person name="Simpson R."/>
            <person name="Tahir J."/>
            <person name="Deroles S."/>
            <person name="Templeton K."/>
            <person name="Luo Z."/>
            <person name="Davy M."/>
            <person name="Cheng C."/>
            <person name="Mcneilage M."/>
            <person name="Scaglione D."/>
            <person name="Liu Y."/>
            <person name="Zhang Q."/>
            <person name="Datson P."/>
            <person name="De Silva N."/>
            <person name="Gardiner S."/>
            <person name="Bassett H."/>
            <person name="Chagne D."/>
            <person name="Mccallum J."/>
            <person name="Dzierzon H."/>
            <person name="Deng C."/>
            <person name="Wang Y.-Y."/>
            <person name="Barron N."/>
            <person name="Manako K."/>
            <person name="Bowen J."/>
            <person name="Foster T."/>
            <person name="Erridge Z."/>
            <person name="Tiffin H."/>
            <person name="Waite C."/>
            <person name="Davies K."/>
            <person name="Grierson E."/>
            <person name="Laing W."/>
            <person name="Kirk R."/>
            <person name="Chen X."/>
            <person name="Wood M."/>
            <person name="Montefiori M."/>
            <person name="Brummell D."/>
            <person name="Schwinn K."/>
            <person name="Catanach A."/>
            <person name="Fullerton C."/>
            <person name="Li D."/>
            <person name="Meiyalaghan S."/>
            <person name="Nieuwenhuizen N."/>
            <person name="Read N."/>
            <person name="Prakash R."/>
            <person name="Hunter D."/>
            <person name="Zhang H."/>
            <person name="Mckenzie M."/>
            <person name="Knabel M."/>
            <person name="Harris A."/>
            <person name="Allan A."/>
            <person name="Chen A."/>
            <person name="Janssen B."/>
            <person name="Plunkett B."/>
            <person name="Dwamena C."/>
            <person name="Voogd C."/>
            <person name="Leif D."/>
            <person name="Lafferty D."/>
            <person name="Souleyre E."/>
            <person name="Varkonyi-Gasic E."/>
            <person name="Gambi F."/>
            <person name="Hanley J."/>
            <person name="Yao J.-L."/>
            <person name="Cheung J."/>
            <person name="David K."/>
            <person name="Warren B."/>
            <person name="Marsh K."/>
            <person name="Snowden K."/>
            <person name="Lin-Wang K."/>
            <person name="Brian L."/>
            <person name="Martinez-Sanchez M."/>
            <person name="Wang M."/>
            <person name="Ileperuma N."/>
            <person name="Macnee N."/>
            <person name="Campin R."/>
            <person name="Mcatee P."/>
            <person name="Drummond R."/>
            <person name="Espley R."/>
            <person name="Ireland H."/>
            <person name="Wu R."/>
            <person name="Atkinson R."/>
            <person name="Karunairetnam S."/>
            <person name="Bulley S."/>
            <person name="Chunkath S."/>
            <person name="Hanley Z."/>
            <person name="Storey R."/>
            <person name="Thrimawithana A."/>
            <person name="Thomson S."/>
            <person name="David C."/>
            <person name="Testolin R."/>
        </authorList>
    </citation>
    <scope>NUCLEOTIDE SEQUENCE [LARGE SCALE GENOMIC DNA]</scope>
    <source>
        <strain evidence="7">cv. Red5</strain>
        <tissue evidence="6">Young leaf</tissue>
    </source>
</reference>
<feature type="compositionally biased region" description="Basic residues" evidence="4">
    <location>
        <begin position="50"/>
        <end position="59"/>
    </location>
</feature>
<gene>
    <name evidence="6" type="ORF">CEY00_Acc09791</name>
</gene>
<sequence>MSSCLSGGARYGLELEIVKSLSSSTITSNSSSLSSSLSESSNSPLAISTRKPRTPRKRPNQTYNEAAKILSTANPNLFSPKHLLTKPCKFSSPSENFLCDSAELLLPFRVFDNSGFLLHHPIPEKPDFRNEARIANSRQKLCGSPAANEFHSDFDGYGDDFDAESMLDEEIEEGIDSIMGKLSVENESNVATYIGQIMTCYGYPMGLGFRGKFDSGLGMRIDVRPLRNVDEGDWWRFPPVDVVEISPKLNKHPAEKKKKKIERPVEAKIPESPKGNSIPKQEDKEHSIPIAKSGPPPGLLLKLNYDGVANAWSDRGSPFSEEIPGHESDLHARLGQIDLFSENGGVREASVLRYKEKRRTRLFSKKIRYQVRKVNADRRPRMKGRFVRRPNSPMSEER</sequence>
<dbReference type="Gramene" id="PSS20752">
    <property type="protein sequence ID" value="PSS20752"/>
    <property type="gene ID" value="CEY00_Acc09791"/>
</dbReference>
<feature type="region of interest" description="Disordered" evidence="4">
    <location>
        <begin position="28"/>
        <end position="61"/>
    </location>
</feature>
<evidence type="ECO:0000259" key="5">
    <source>
        <dbReference type="PROSITE" id="PS51017"/>
    </source>
</evidence>
<dbReference type="PANTHER" id="PTHR31874">
    <property type="entry name" value="CCT MOTIF FAMILY PROTEIN, EXPRESSED"/>
    <property type="match status" value="1"/>
</dbReference>
<feature type="compositionally biased region" description="Low complexity" evidence="4">
    <location>
        <begin position="28"/>
        <end position="49"/>
    </location>
</feature>
<feature type="region of interest" description="Disordered" evidence="4">
    <location>
        <begin position="269"/>
        <end position="295"/>
    </location>
</feature>
<reference evidence="7" key="2">
    <citation type="journal article" date="2018" name="BMC Genomics">
        <title>A manually annotated Actinidia chinensis var. chinensis (kiwifruit) genome highlights the challenges associated with draft genomes and gene prediction in plants.</title>
        <authorList>
            <person name="Pilkington S.M."/>
            <person name="Crowhurst R."/>
            <person name="Hilario E."/>
            <person name="Nardozza S."/>
            <person name="Fraser L."/>
            <person name="Peng Y."/>
            <person name="Gunaseelan K."/>
            <person name="Simpson R."/>
            <person name="Tahir J."/>
            <person name="Deroles S.C."/>
            <person name="Templeton K."/>
            <person name="Luo Z."/>
            <person name="Davy M."/>
            <person name="Cheng C."/>
            <person name="McNeilage M."/>
            <person name="Scaglione D."/>
            <person name="Liu Y."/>
            <person name="Zhang Q."/>
            <person name="Datson P."/>
            <person name="De Silva N."/>
            <person name="Gardiner S.E."/>
            <person name="Bassett H."/>
            <person name="Chagne D."/>
            <person name="McCallum J."/>
            <person name="Dzierzon H."/>
            <person name="Deng C."/>
            <person name="Wang Y.Y."/>
            <person name="Barron L."/>
            <person name="Manako K."/>
            <person name="Bowen J."/>
            <person name="Foster T.M."/>
            <person name="Erridge Z.A."/>
            <person name="Tiffin H."/>
            <person name="Waite C.N."/>
            <person name="Davies K.M."/>
            <person name="Grierson E.P."/>
            <person name="Laing W.A."/>
            <person name="Kirk R."/>
            <person name="Chen X."/>
            <person name="Wood M."/>
            <person name="Montefiori M."/>
            <person name="Brummell D.A."/>
            <person name="Schwinn K.E."/>
            <person name="Catanach A."/>
            <person name="Fullerton C."/>
            <person name="Li D."/>
            <person name="Meiyalaghan S."/>
            <person name="Nieuwenhuizen N."/>
            <person name="Read N."/>
            <person name="Prakash R."/>
            <person name="Hunter D."/>
            <person name="Zhang H."/>
            <person name="McKenzie M."/>
            <person name="Knabel M."/>
            <person name="Harris A."/>
            <person name="Allan A.C."/>
            <person name="Gleave A."/>
            <person name="Chen A."/>
            <person name="Janssen B.J."/>
            <person name="Plunkett B."/>
            <person name="Ampomah-Dwamena C."/>
            <person name="Voogd C."/>
            <person name="Leif D."/>
            <person name="Lafferty D."/>
            <person name="Souleyre E.J.F."/>
            <person name="Varkonyi-Gasic E."/>
            <person name="Gambi F."/>
            <person name="Hanley J."/>
            <person name="Yao J.L."/>
            <person name="Cheung J."/>
            <person name="David K.M."/>
            <person name="Warren B."/>
            <person name="Marsh K."/>
            <person name="Snowden K.C."/>
            <person name="Lin-Wang K."/>
            <person name="Brian L."/>
            <person name="Martinez-Sanchez M."/>
            <person name="Wang M."/>
            <person name="Ileperuma N."/>
            <person name="Macnee N."/>
            <person name="Campin R."/>
            <person name="McAtee P."/>
            <person name="Drummond R.S.M."/>
            <person name="Espley R.V."/>
            <person name="Ireland H.S."/>
            <person name="Wu R."/>
            <person name="Atkinson R.G."/>
            <person name="Karunairetnam S."/>
            <person name="Bulley S."/>
            <person name="Chunkath S."/>
            <person name="Hanley Z."/>
            <person name="Storey R."/>
            <person name="Thrimawithana A.H."/>
            <person name="Thomson S."/>
            <person name="David C."/>
            <person name="Testolin R."/>
            <person name="Huang H."/>
            <person name="Hellens R.P."/>
            <person name="Schaffer R.J."/>
        </authorList>
    </citation>
    <scope>NUCLEOTIDE SEQUENCE [LARGE SCALE GENOMIC DNA]</scope>
    <source>
        <strain evidence="7">cv. Red5</strain>
    </source>
</reference>
<dbReference type="STRING" id="1590841.A0A2R6R440"/>
<dbReference type="PANTHER" id="PTHR31874:SF10">
    <property type="entry name" value="PROTEIN CHLOROPLAST IMPORT APPARATUS 2"/>
    <property type="match status" value="1"/>
</dbReference>
<dbReference type="PROSITE" id="PS51017">
    <property type="entry name" value="CCT"/>
    <property type="match status" value="1"/>
</dbReference>